<protein>
    <submittedName>
        <fullName evidence="2">Uncharacterized protein</fullName>
    </submittedName>
</protein>
<keyword evidence="1" id="KW-0812">Transmembrane</keyword>
<sequence length="94" mass="11354">MKNTSYQRKGAFFKEQGETYKNTRDYLYLLFYLLALLAIYTLFQKNMNLYLKLILSLFILGYPYYIFYFEKITVIAYNYLYAFIVVQPVTKTSI</sequence>
<evidence type="ECO:0000256" key="1">
    <source>
        <dbReference type="SAM" id="Phobius"/>
    </source>
</evidence>
<feature type="transmembrane region" description="Helical" evidence="1">
    <location>
        <begin position="26"/>
        <end position="43"/>
    </location>
</feature>
<name>A0A6C0IRE6_9ZZZZ</name>
<reference evidence="2" key="1">
    <citation type="journal article" date="2020" name="Nature">
        <title>Giant virus diversity and host interactions through global metagenomics.</title>
        <authorList>
            <person name="Schulz F."/>
            <person name="Roux S."/>
            <person name="Paez-Espino D."/>
            <person name="Jungbluth S."/>
            <person name="Walsh D.A."/>
            <person name="Denef V.J."/>
            <person name="McMahon K.D."/>
            <person name="Konstantinidis K.T."/>
            <person name="Eloe-Fadrosh E.A."/>
            <person name="Kyrpides N.C."/>
            <person name="Woyke T."/>
        </authorList>
    </citation>
    <scope>NUCLEOTIDE SEQUENCE</scope>
    <source>
        <strain evidence="2">GVMAG-M-3300024258-28</strain>
    </source>
</reference>
<evidence type="ECO:0000313" key="2">
    <source>
        <dbReference type="EMBL" id="QHT94457.1"/>
    </source>
</evidence>
<dbReference type="AlphaFoldDB" id="A0A6C0IRE6"/>
<keyword evidence="1" id="KW-0472">Membrane</keyword>
<accession>A0A6C0IRE6</accession>
<keyword evidence="1" id="KW-1133">Transmembrane helix</keyword>
<dbReference type="EMBL" id="MN740222">
    <property type="protein sequence ID" value="QHT94457.1"/>
    <property type="molecule type" value="Genomic_DNA"/>
</dbReference>
<feature type="transmembrane region" description="Helical" evidence="1">
    <location>
        <begin position="49"/>
        <end position="69"/>
    </location>
</feature>
<organism evidence="2">
    <name type="scientific">viral metagenome</name>
    <dbReference type="NCBI Taxonomy" id="1070528"/>
    <lineage>
        <taxon>unclassified sequences</taxon>
        <taxon>metagenomes</taxon>
        <taxon>organismal metagenomes</taxon>
    </lineage>
</organism>
<proteinExistence type="predicted"/>